<dbReference type="AlphaFoldDB" id="A0A292YB15"/>
<dbReference type="GO" id="GO:1902201">
    <property type="term" value="P:negative regulation of bacterial-type flagellum-dependent cell motility"/>
    <property type="evidence" value="ECO:0007669"/>
    <property type="project" value="TreeGrafter"/>
</dbReference>
<dbReference type="GO" id="GO:0005886">
    <property type="term" value="C:plasma membrane"/>
    <property type="evidence" value="ECO:0007669"/>
    <property type="project" value="TreeGrafter"/>
</dbReference>
<reference evidence="5 6" key="1">
    <citation type="journal article" date="2017" name="Syst. Appl. Microbiol.">
        <title>Lebetimonas natsushimae sp. nov., a novel strictly anaerobic, moderately thermophilic chemoautotroph isolated from a deep-sea hydrothermal vent polychaete nest in the Mid-Okinawa Trough.</title>
        <authorList>
            <person name="Nagata R."/>
            <person name="Takaki Y."/>
            <person name="Tame A."/>
            <person name="Nunoura T."/>
            <person name="Muto H."/>
            <person name="Mino S."/>
            <person name="Sawayama S."/>
            <person name="Takai K."/>
            <person name="Nakagawa S."/>
        </authorList>
    </citation>
    <scope>NUCLEOTIDE SEQUENCE [LARGE SCALE GENOMIC DNA]</scope>
    <source>
        <strain evidence="5 6">HS1857</strain>
    </source>
</reference>
<dbReference type="CDD" id="cd01949">
    <property type="entry name" value="GGDEF"/>
    <property type="match status" value="1"/>
</dbReference>
<dbReference type="GO" id="GO:0052621">
    <property type="term" value="F:diguanylate cyclase activity"/>
    <property type="evidence" value="ECO:0007669"/>
    <property type="project" value="UniProtKB-EC"/>
</dbReference>
<accession>A0A292YB15</accession>
<evidence type="ECO:0000313" key="5">
    <source>
        <dbReference type="EMBL" id="GAX87277.1"/>
    </source>
</evidence>
<dbReference type="PANTHER" id="PTHR45138">
    <property type="entry name" value="REGULATORY COMPONENTS OF SENSORY TRANSDUCTION SYSTEM"/>
    <property type="match status" value="1"/>
</dbReference>
<organism evidence="5 6">
    <name type="scientific">Lebetimonas natsushimae</name>
    <dbReference type="NCBI Taxonomy" id="1936991"/>
    <lineage>
        <taxon>Bacteria</taxon>
        <taxon>Pseudomonadati</taxon>
        <taxon>Campylobacterota</taxon>
        <taxon>Epsilonproteobacteria</taxon>
        <taxon>Nautiliales</taxon>
        <taxon>Nautiliaceae</taxon>
        <taxon>Lebetimonas</taxon>
    </lineage>
</organism>
<protein>
    <recommendedName>
        <fullName evidence="1">diguanylate cyclase</fullName>
        <ecNumber evidence="1">2.7.7.65</ecNumber>
    </recommendedName>
</protein>
<keyword evidence="3" id="KW-0472">Membrane</keyword>
<dbReference type="EMBL" id="BDME01000001">
    <property type="protein sequence ID" value="GAX87277.1"/>
    <property type="molecule type" value="Genomic_DNA"/>
</dbReference>
<dbReference type="SMART" id="SM00267">
    <property type="entry name" value="GGDEF"/>
    <property type="match status" value="1"/>
</dbReference>
<dbReference type="PANTHER" id="PTHR45138:SF9">
    <property type="entry name" value="DIGUANYLATE CYCLASE DGCM-RELATED"/>
    <property type="match status" value="1"/>
</dbReference>
<dbReference type="OrthoDB" id="7323245at2"/>
<dbReference type="PROSITE" id="PS50887">
    <property type="entry name" value="GGDEF"/>
    <property type="match status" value="1"/>
</dbReference>
<dbReference type="Gene3D" id="3.30.70.270">
    <property type="match status" value="1"/>
</dbReference>
<evidence type="ECO:0000256" key="1">
    <source>
        <dbReference type="ARBA" id="ARBA00012528"/>
    </source>
</evidence>
<evidence type="ECO:0000256" key="2">
    <source>
        <dbReference type="ARBA" id="ARBA00034247"/>
    </source>
</evidence>
<dbReference type="RefSeq" id="WP_096258425.1">
    <property type="nucleotide sequence ID" value="NZ_BDME01000001.1"/>
</dbReference>
<dbReference type="NCBIfam" id="TIGR00254">
    <property type="entry name" value="GGDEF"/>
    <property type="match status" value="1"/>
</dbReference>
<evidence type="ECO:0000256" key="3">
    <source>
        <dbReference type="SAM" id="Phobius"/>
    </source>
</evidence>
<gene>
    <name evidence="5" type="ORF">LNAT_P0572</name>
</gene>
<feature type="domain" description="GGDEF" evidence="4">
    <location>
        <begin position="406"/>
        <end position="541"/>
    </location>
</feature>
<dbReference type="InterPro" id="IPR029787">
    <property type="entry name" value="Nucleotide_cyclase"/>
</dbReference>
<feature type="transmembrane region" description="Helical" evidence="3">
    <location>
        <begin position="7"/>
        <end position="29"/>
    </location>
</feature>
<dbReference type="Pfam" id="PF00990">
    <property type="entry name" value="GGDEF"/>
    <property type="match status" value="1"/>
</dbReference>
<keyword evidence="3" id="KW-0812">Transmembrane</keyword>
<dbReference type="EC" id="2.7.7.65" evidence="1"/>
<comment type="catalytic activity">
    <reaction evidence="2">
        <text>2 GTP = 3',3'-c-di-GMP + 2 diphosphate</text>
        <dbReference type="Rhea" id="RHEA:24898"/>
        <dbReference type="ChEBI" id="CHEBI:33019"/>
        <dbReference type="ChEBI" id="CHEBI:37565"/>
        <dbReference type="ChEBI" id="CHEBI:58805"/>
        <dbReference type="EC" id="2.7.7.65"/>
    </reaction>
</comment>
<name>A0A292YB15_9BACT</name>
<dbReference type="InterPro" id="IPR043128">
    <property type="entry name" value="Rev_trsase/Diguanyl_cyclase"/>
</dbReference>
<dbReference type="Proteomes" id="UP000217944">
    <property type="component" value="Unassembled WGS sequence"/>
</dbReference>
<proteinExistence type="predicted"/>
<evidence type="ECO:0000259" key="4">
    <source>
        <dbReference type="PROSITE" id="PS50887"/>
    </source>
</evidence>
<dbReference type="InterPro" id="IPR050469">
    <property type="entry name" value="Diguanylate_Cyclase"/>
</dbReference>
<dbReference type="InterPro" id="IPR000160">
    <property type="entry name" value="GGDEF_dom"/>
</dbReference>
<dbReference type="GO" id="GO:0043709">
    <property type="term" value="P:cell adhesion involved in single-species biofilm formation"/>
    <property type="evidence" value="ECO:0007669"/>
    <property type="project" value="TreeGrafter"/>
</dbReference>
<feature type="transmembrane region" description="Helical" evidence="3">
    <location>
        <begin position="116"/>
        <end position="142"/>
    </location>
</feature>
<evidence type="ECO:0000313" key="6">
    <source>
        <dbReference type="Proteomes" id="UP000217944"/>
    </source>
</evidence>
<comment type="caution">
    <text evidence="5">The sequence shown here is derived from an EMBL/GenBank/DDBJ whole genome shotgun (WGS) entry which is preliminary data.</text>
</comment>
<keyword evidence="3" id="KW-1133">Transmembrane helix</keyword>
<dbReference type="FunFam" id="3.30.70.270:FF:000001">
    <property type="entry name" value="Diguanylate cyclase domain protein"/>
    <property type="match status" value="1"/>
</dbReference>
<keyword evidence="6" id="KW-1185">Reference proteome</keyword>
<dbReference type="SUPFAM" id="SSF55073">
    <property type="entry name" value="Nucleotide cyclase"/>
    <property type="match status" value="1"/>
</dbReference>
<sequence>MKKRILIIIALIMIITTVIRTVAISYSFLNFSDTVIENENCFIKDLFLENNEKDYYKLLNIIKHSKHIKNAVILEETNIPKTVYDRKNKVIVSYINLGKGKILKIIYNAEEFYNKLYIALAKLIAIGLFSLIIIILIVNYYLNPYLEIFESISKSTKEILKGKFNQQISTKLNGEAKNFVNSYNYFLKKLKESFGVIEEKYTTLIEKEKSNDPLNDAKETIEQLSEIFKFKRLIEEDIDVESILKRLIDVIKNYGINHFVLIGIDNNKKEIIYSKTEGDECCDITDNFNLCRAYRTKNIINSIQYPKICQRHFCENDYICIPFSNSGNFTGILKIMINKNETEKIKHDLPYIKAYLNEISSIIESKYTLELLHEQSIKDPLTGLFNRRFLEKTLPIVMGSANREERKIGFLMIDIDHFKRVNDTYGHKNGDLVLQKLSDIIKNSIRKSDIAVRYGGEEFLVILQNIKDINDAINVAEKIRKNIENTEIELDNGKTIKKTISVGVSIYPDQCKKGWECIKFADMALYEAKNSGRNKVVLFNKNLAEYKNYINT</sequence>